<feature type="transmembrane region" description="Helical" evidence="2">
    <location>
        <begin position="83"/>
        <end position="99"/>
    </location>
</feature>
<feature type="compositionally biased region" description="Polar residues" evidence="1">
    <location>
        <begin position="274"/>
        <end position="285"/>
    </location>
</feature>
<feature type="compositionally biased region" description="Polar residues" evidence="1">
    <location>
        <begin position="152"/>
        <end position="165"/>
    </location>
</feature>
<evidence type="ECO:0000256" key="2">
    <source>
        <dbReference type="SAM" id="Phobius"/>
    </source>
</evidence>
<proteinExistence type="predicted"/>
<sequence>MESLETILHDRVHNQKWFTARGLVVMSRVTGRTPQTNAKIVALMILYFLIGQNAWVVCNSILVIVPLLLTFTFPSERPQADTMHVYWIIAFIVSAYDRMLETFPLYYTGKLCILLSLLIDSSALSEQLKILFKMPVKSEKSSMDEKVRGKSESTAWDQSHGSSRLESSRADTPISSARSPLTAIGHVSDGMESKSSTLGAPTPYDAVPFVNTKASSRDIVRVTKESKLTKQRDHEYVPSTYIGLPKPVDKHHVTSIRVRADGKSKPRTPKNQRKTSTSKLTADNKNSSDDDDYFALPKSKNS</sequence>
<feature type="region of interest" description="Disordered" evidence="1">
    <location>
        <begin position="142"/>
        <end position="176"/>
    </location>
</feature>
<dbReference type="AlphaFoldDB" id="A0A0D8XR84"/>
<keyword evidence="2" id="KW-0472">Membrane</keyword>
<reference evidence="3 4" key="1">
    <citation type="submission" date="2013-11" db="EMBL/GenBank/DDBJ databases">
        <title>Draft genome of the bovine lungworm Dictyocaulus viviparus.</title>
        <authorList>
            <person name="Mitreva M."/>
        </authorList>
    </citation>
    <scope>NUCLEOTIDE SEQUENCE [LARGE SCALE GENOMIC DNA]</scope>
    <source>
        <strain evidence="3 4">HannoverDv2000</strain>
    </source>
</reference>
<dbReference type="EMBL" id="KN716441">
    <property type="protein sequence ID" value="KJH44886.1"/>
    <property type="molecule type" value="Genomic_DNA"/>
</dbReference>
<gene>
    <name evidence="3" type="ORF">DICVIV_09078</name>
</gene>
<feature type="compositionally biased region" description="Basic and acidic residues" evidence="1">
    <location>
        <begin position="142"/>
        <end position="151"/>
    </location>
</feature>
<keyword evidence="2" id="KW-0812">Transmembrane</keyword>
<protein>
    <submittedName>
        <fullName evidence="3">Uncharacterized protein</fullName>
    </submittedName>
</protein>
<keyword evidence="2" id="KW-1133">Transmembrane helix</keyword>
<dbReference type="Proteomes" id="UP000053766">
    <property type="component" value="Unassembled WGS sequence"/>
</dbReference>
<feature type="region of interest" description="Disordered" evidence="1">
    <location>
        <begin position="256"/>
        <end position="302"/>
    </location>
</feature>
<evidence type="ECO:0000256" key="1">
    <source>
        <dbReference type="SAM" id="MobiDB-lite"/>
    </source>
</evidence>
<keyword evidence="4" id="KW-1185">Reference proteome</keyword>
<evidence type="ECO:0000313" key="3">
    <source>
        <dbReference type="EMBL" id="KJH44886.1"/>
    </source>
</evidence>
<reference evidence="4" key="2">
    <citation type="journal article" date="2016" name="Sci. Rep.">
        <title>Dictyocaulus viviparus genome, variome and transcriptome elucidate lungworm biology and support future intervention.</title>
        <authorList>
            <person name="McNulty S.N."/>
            <person name="Strube C."/>
            <person name="Rosa B.A."/>
            <person name="Martin J.C."/>
            <person name="Tyagi R."/>
            <person name="Choi Y.J."/>
            <person name="Wang Q."/>
            <person name="Hallsworth Pepin K."/>
            <person name="Zhang X."/>
            <person name="Ozersky P."/>
            <person name="Wilson R.K."/>
            <person name="Sternberg P.W."/>
            <person name="Gasser R.B."/>
            <person name="Mitreva M."/>
        </authorList>
    </citation>
    <scope>NUCLEOTIDE SEQUENCE [LARGE SCALE GENOMIC DNA]</scope>
    <source>
        <strain evidence="4">HannoverDv2000</strain>
    </source>
</reference>
<feature type="transmembrane region" description="Helical" evidence="2">
    <location>
        <begin position="105"/>
        <end position="124"/>
    </location>
</feature>
<accession>A0A0D8XR84</accession>
<evidence type="ECO:0000313" key="4">
    <source>
        <dbReference type="Proteomes" id="UP000053766"/>
    </source>
</evidence>
<feature type="transmembrane region" description="Helical" evidence="2">
    <location>
        <begin position="40"/>
        <end position="71"/>
    </location>
</feature>
<organism evidence="3 4">
    <name type="scientific">Dictyocaulus viviparus</name>
    <name type="common">Bovine lungworm</name>
    <dbReference type="NCBI Taxonomy" id="29172"/>
    <lineage>
        <taxon>Eukaryota</taxon>
        <taxon>Metazoa</taxon>
        <taxon>Ecdysozoa</taxon>
        <taxon>Nematoda</taxon>
        <taxon>Chromadorea</taxon>
        <taxon>Rhabditida</taxon>
        <taxon>Rhabditina</taxon>
        <taxon>Rhabditomorpha</taxon>
        <taxon>Strongyloidea</taxon>
        <taxon>Metastrongylidae</taxon>
        <taxon>Dictyocaulus</taxon>
    </lineage>
</organism>
<name>A0A0D8XR84_DICVI</name>
<dbReference type="OrthoDB" id="5871872at2759"/>